<dbReference type="PANTHER" id="PTHR32089:SF112">
    <property type="entry name" value="LYSOZYME-LIKE PROTEIN-RELATED"/>
    <property type="match status" value="1"/>
</dbReference>
<dbReference type="Pfam" id="PF00672">
    <property type="entry name" value="HAMP"/>
    <property type="match status" value="1"/>
</dbReference>
<keyword evidence="7 9" id="KW-0807">Transducer</keyword>
<comment type="subcellular location">
    <subcellularLocation>
        <location evidence="1">Cell membrane</location>
        <topology evidence="1">Multi-pass membrane protein</topology>
    </subcellularLocation>
</comment>
<feature type="coiled-coil region" evidence="10">
    <location>
        <begin position="422"/>
        <end position="456"/>
    </location>
</feature>
<evidence type="ECO:0000256" key="11">
    <source>
        <dbReference type="SAM" id="Phobius"/>
    </source>
</evidence>
<reference evidence="14" key="1">
    <citation type="journal article" date="2018" name="Int. J. Syst. Evol. Microbiol.">
        <title>Neptunicella marina gen. nov., sp. nov., isolated from surface seawater.</title>
        <authorList>
            <person name="Liu X."/>
            <person name="Lai Q."/>
            <person name="Du Y."/>
            <person name="Zhang X."/>
            <person name="Liu Z."/>
            <person name="Sun F."/>
            <person name="Shao Z."/>
        </authorList>
    </citation>
    <scope>NUCLEOTIDE SEQUENCE</scope>
    <source>
        <strain evidence="14">S27-2</strain>
    </source>
</reference>
<comment type="caution">
    <text evidence="14">The sequence shown here is derived from an EMBL/GenBank/DDBJ whole genome shotgun (WGS) entry which is preliminary data.</text>
</comment>
<dbReference type="Proteomes" id="UP000601768">
    <property type="component" value="Unassembled WGS sequence"/>
</dbReference>
<dbReference type="SMART" id="SM00304">
    <property type="entry name" value="HAMP"/>
    <property type="match status" value="1"/>
</dbReference>
<feature type="domain" description="Methyl-accepting transducer" evidence="12">
    <location>
        <begin position="435"/>
        <end position="604"/>
    </location>
</feature>
<evidence type="ECO:0000256" key="5">
    <source>
        <dbReference type="ARBA" id="ARBA00022989"/>
    </source>
</evidence>
<evidence type="ECO:0000313" key="15">
    <source>
        <dbReference type="Proteomes" id="UP000601768"/>
    </source>
</evidence>
<evidence type="ECO:0000313" key="14">
    <source>
        <dbReference type="EMBL" id="MBC3765967.1"/>
    </source>
</evidence>
<dbReference type="AlphaFoldDB" id="A0A8J6M265"/>
<evidence type="ECO:0000256" key="4">
    <source>
        <dbReference type="ARBA" id="ARBA00022692"/>
    </source>
</evidence>
<evidence type="ECO:0000256" key="2">
    <source>
        <dbReference type="ARBA" id="ARBA00022475"/>
    </source>
</evidence>
<dbReference type="SUPFAM" id="SSF58104">
    <property type="entry name" value="Methyl-accepting chemotaxis protein (MCP) signaling domain"/>
    <property type="match status" value="1"/>
</dbReference>
<evidence type="ECO:0000259" key="13">
    <source>
        <dbReference type="PROSITE" id="PS50885"/>
    </source>
</evidence>
<dbReference type="Pfam" id="PF00015">
    <property type="entry name" value="MCPsignal"/>
    <property type="match status" value="1"/>
</dbReference>
<organism evidence="14 15">
    <name type="scientific">Neptunicella marina</name>
    <dbReference type="NCBI Taxonomy" id="2125989"/>
    <lineage>
        <taxon>Bacteria</taxon>
        <taxon>Pseudomonadati</taxon>
        <taxon>Pseudomonadota</taxon>
        <taxon>Gammaproteobacteria</taxon>
        <taxon>Alteromonadales</taxon>
        <taxon>Alteromonadaceae</taxon>
        <taxon>Neptunicella</taxon>
    </lineage>
</organism>
<evidence type="ECO:0000259" key="12">
    <source>
        <dbReference type="PROSITE" id="PS50111"/>
    </source>
</evidence>
<keyword evidence="2" id="KW-1003">Cell membrane</keyword>
<protein>
    <submittedName>
        <fullName evidence="14">HAMP domain-containing protein</fullName>
    </submittedName>
</protein>
<keyword evidence="3" id="KW-0145">Chemotaxis</keyword>
<dbReference type="PROSITE" id="PS50111">
    <property type="entry name" value="CHEMOTAXIS_TRANSDUC_2"/>
    <property type="match status" value="1"/>
</dbReference>
<evidence type="ECO:0000256" key="10">
    <source>
        <dbReference type="SAM" id="Coils"/>
    </source>
</evidence>
<dbReference type="Pfam" id="PF02743">
    <property type="entry name" value="dCache_1"/>
    <property type="match status" value="1"/>
</dbReference>
<gene>
    <name evidence="14" type="ORF">H8B19_08760</name>
</gene>
<dbReference type="Gene3D" id="6.10.340.10">
    <property type="match status" value="1"/>
</dbReference>
<dbReference type="GO" id="GO:0007165">
    <property type="term" value="P:signal transduction"/>
    <property type="evidence" value="ECO:0007669"/>
    <property type="project" value="UniProtKB-KW"/>
</dbReference>
<evidence type="ECO:0000256" key="1">
    <source>
        <dbReference type="ARBA" id="ARBA00004651"/>
    </source>
</evidence>
<proteinExistence type="inferred from homology"/>
<evidence type="ECO:0000256" key="8">
    <source>
        <dbReference type="ARBA" id="ARBA00029447"/>
    </source>
</evidence>
<evidence type="ECO:0000256" key="7">
    <source>
        <dbReference type="ARBA" id="ARBA00023224"/>
    </source>
</evidence>
<feature type="transmembrane region" description="Helical" evidence="11">
    <location>
        <begin position="12"/>
        <end position="34"/>
    </location>
</feature>
<dbReference type="SMART" id="SM00283">
    <property type="entry name" value="MA"/>
    <property type="match status" value="1"/>
</dbReference>
<keyword evidence="5 11" id="KW-1133">Transmembrane helix</keyword>
<evidence type="ECO:0000256" key="9">
    <source>
        <dbReference type="PROSITE-ProRule" id="PRU00284"/>
    </source>
</evidence>
<evidence type="ECO:0000256" key="3">
    <source>
        <dbReference type="ARBA" id="ARBA00022500"/>
    </source>
</evidence>
<dbReference type="Gene3D" id="3.30.450.20">
    <property type="entry name" value="PAS domain"/>
    <property type="match status" value="1"/>
</dbReference>
<dbReference type="GO" id="GO:0005886">
    <property type="term" value="C:plasma membrane"/>
    <property type="evidence" value="ECO:0007669"/>
    <property type="project" value="UniProtKB-SubCell"/>
</dbReference>
<keyword evidence="6 11" id="KW-0472">Membrane</keyword>
<keyword evidence="4 11" id="KW-0812">Transmembrane</keyword>
<name>A0A8J6M265_9ALTE</name>
<accession>A0A8J6M265</accession>
<feature type="domain" description="HAMP" evidence="13">
    <location>
        <begin position="376"/>
        <end position="430"/>
    </location>
</feature>
<dbReference type="EMBL" id="JACNEP010000006">
    <property type="protein sequence ID" value="MBC3765967.1"/>
    <property type="molecule type" value="Genomic_DNA"/>
</dbReference>
<dbReference type="Gene3D" id="1.10.287.950">
    <property type="entry name" value="Methyl-accepting chemotaxis protein"/>
    <property type="match status" value="1"/>
</dbReference>
<dbReference type="CDD" id="cd12913">
    <property type="entry name" value="PDC1_MCP_like"/>
    <property type="match status" value="1"/>
</dbReference>
<reference evidence="14" key="2">
    <citation type="submission" date="2020-08" db="EMBL/GenBank/DDBJ databases">
        <authorList>
            <person name="Lai Q."/>
        </authorList>
    </citation>
    <scope>NUCLEOTIDE SEQUENCE</scope>
    <source>
        <strain evidence="14">S27-2</strain>
    </source>
</reference>
<dbReference type="InterPro" id="IPR004089">
    <property type="entry name" value="MCPsignal_dom"/>
</dbReference>
<dbReference type="PANTHER" id="PTHR32089">
    <property type="entry name" value="METHYL-ACCEPTING CHEMOTAXIS PROTEIN MCPB"/>
    <property type="match status" value="1"/>
</dbReference>
<dbReference type="InterPro" id="IPR033479">
    <property type="entry name" value="dCache_1"/>
</dbReference>
<feature type="transmembrane region" description="Helical" evidence="11">
    <location>
        <begin position="356"/>
        <end position="374"/>
    </location>
</feature>
<dbReference type="PROSITE" id="PS50885">
    <property type="entry name" value="HAMP"/>
    <property type="match status" value="1"/>
</dbReference>
<dbReference type="InterPro" id="IPR003660">
    <property type="entry name" value="HAMP_dom"/>
</dbReference>
<sequence>MDLRQFYQSLSISTKLLALIVSLVLICVVMLSFFSSSSLSKISQQQLDATEAQLKQSVLDSMKLTGQNAAAKVEGLLNQSFTVPYSLASVLGNTAHPQQPLSREHVRLIDRSFLEANQQISAIYSQFEEQAYDKLDKQNVGNLKHSSNSGTLEIYWVRENGELVYYPVDDPEEKHDTELNEYGIRAAEWYLCGKDTLKPCALDPYLYEIEPGKEVLMTTLTAPVVVKGQFRGTVGIDINLPVIQQWLEEQSKEFYSGQSRLTLVSQNGLLVASSEYPDKLGHLAQEASSGLNKLIEQQKSAFLEKDFWHIKVPVHIALSGTDWQLLVSVPTNIALKPLLDMQEVASDTLASERTSFIIVAVVLLVIATILGVWLSRSVSRPIEVISGSVAKLASNEGDLTQAINVHDHKELNQVSEGLNRFMEKLRDMIISLKSDADELNRQVDVLDTRAHSMQHETDEQESNLDNVVTAINEMAATATEVASLASGTADNASNSAELLNKTRSNFQHNVEEVNQLASQIQASSARVTEVSNRTESITSIIATIQSIAEQTNLLALNAAIEAARAGDQGRGFAVVADEVRGLAARTQTSTKEISDLIQNLQKKR</sequence>
<comment type="similarity">
    <text evidence="8">Belongs to the methyl-accepting chemotaxis (MCP) protein family.</text>
</comment>
<evidence type="ECO:0000256" key="6">
    <source>
        <dbReference type="ARBA" id="ARBA00023136"/>
    </source>
</evidence>
<dbReference type="GO" id="GO:0006935">
    <property type="term" value="P:chemotaxis"/>
    <property type="evidence" value="ECO:0007669"/>
    <property type="project" value="UniProtKB-KW"/>
</dbReference>
<dbReference type="RefSeq" id="WP_186506445.1">
    <property type="nucleotide sequence ID" value="NZ_JACNEP010000006.1"/>
</dbReference>
<keyword evidence="10" id="KW-0175">Coiled coil</keyword>
<keyword evidence="15" id="KW-1185">Reference proteome</keyword>